<feature type="transmembrane region" description="Helical" evidence="1">
    <location>
        <begin position="41"/>
        <end position="59"/>
    </location>
</feature>
<dbReference type="OrthoDB" id="214273at2157"/>
<sequence>MGTLDSVRAFFQRDIVYLTVSALFVLVGLFDIVARTGAVGLVLGVVLIWLGLSRFYGFYMGERVGETVARRFGR</sequence>
<evidence type="ECO:0000256" key="1">
    <source>
        <dbReference type="SAM" id="Phobius"/>
    </source>
</evidence>
<organism evidence="2 3">
    <name type="scientific">Halococcus hamelinensis 100A6</name>
    <dbReference type="NCBI Taxonomy" id="1132509"/>
    <lineage>
        <taxon>Archaea</taxon>
        <taxon>Methanobacteriati</taxon>
        <taxon>Methanobacteriota</taxon>
        <taxon>Stenosarchaea group</taxon>
        <taxon>Halobacteria</taxon>
        <taxon>Halobacteriales</taxon>
        <taxon>Halococcaceae</taxon>
        <taxon>Halococcus</taxon>
    </lineage>
</organism>
<gene>
    <name evidence="2" type="ORF">C447_06241</name>
</gene>
<keyword evidence="1" id="KW-0812">Transmembrane</keyword>
<comment type="caution">
    <text evidence="2">The sequence shown here is derived from an EMBL/GenBank/DDBJ whole genome shotgun (WGS) entry which is preliminary data.</text>
</comment>
<dbReference type="EMBL" id="AOMB01000017">
    <property type="protein sequence ID" value="EMA39555.1"/>
    <property type="molecule type" value="Genomic_DNA"/>
</dbReference>
<proteinExistence type="predicted"/>
<accession>M0M5B8</accession>
<dbReference type="PATRIC" id="fig|1132509.6.peg.1424"/>
<protein>
    <submittedName>
        <fullName evidence="2">Uncharacterized protein</fullName>
    </submittedName>
</protein>
<reference evidence="2 3" key="1">
    <citation type="journal article" date="2014" name="PLoS Genet.">
        <title>Phylogenetically driven sequencing of extremely halophilic archaea reveals strategies for static and dynamic osmo-response.</title>
        <authorList>
            <person name="Becker E.A."/>
            <person name="Seitzer P.M."/>
            <person name="Tritt A."/>
            <person name="Larsen D."/>
            <person name="Krusor M."/>
            <person name="Yao A.I."/>
            <person name="Wu D."/>
            <person name="Madern D."/>
            <person name="Eisen J.A."/>
            <person name="Darling A.E."/>
            <person name="Facciotti M.T."/>
        </authorList>
    </citation>
    <scope>NUCLEOTIDE SEQUENCE [LARGE SCALE GENOMIC DNA]</scope>
    <source>
        <strain evidence="2 3">100A6</strain>
    </source>
</reference>
<dbReference type="RefSeq" id="WP_007691972.1">
    <property type="nucleotide sequence ID" value="NZ_AJRK01000103.1"/>
</dbReference>
<name>M0M5B8_9EURY</name>
<dbReference type="Proteomes" id="UP000011566">
    <property type="component" value="Unassembled WGS sequence"/>
</dbReference>
<dbReference type="AlphaFoldDB" id="M0M5B8"/>
<evidence type="ECO:0000313" key="3">
    <source>
        <dbReference type="Proteomes" id="UP000011566"/>
    </source>
</evidence>
<keyword evidence="1" id="KW-1133">Transmembrane helix</keyword>
<feature type="transmembrane region" description="Helical" evidence="1">
    <location>
        <begin position="15"/>
        <end position="34"/>
    </location>
</feature>
<keyword evidence="3" id="KW-1185">Reference proteome</keyword>
<keyword evidence="1" id="KW-0472">Membrane</keyword>
<evidence type="ECO:0000313" key="2">
    <source>
        <dbReference type="EMBL" id="EMA39555.1"/>
    </source>
</evidence>